<comment type="similarity">
    <text evidence="1 3">Belongs to the UreD family.</text>
</comment>
<keyword evidence="2 3" id="KW-0143">Chaperone</keyword>
<evidence type="ECO:0000313" key="5">
    <source>
        <dbReference type="Proteomes" id="UP000278398"/>
    </source>
</evidence>
<protein>
    <recommendedName>
        <fullName evidence="3">Urease accessory protein UreD</fullName>
    </recommendedName>
</protein>
<reference evidence="4 5" key="1">
    <citation type="submission" date="2018-12" db="EMBL/GenBank/DDBJ databases">
        <title>Mesorhizobium carbonis sp. nov., isolated from coal mine water.</title>
        <authorList>
            <person name="Xin W."/>
            <person name="Xu Z."/>
            <person name="Xiang F."/>
            <person name="Zhang J."/>
            <person name="Xi L."/>
            <person name="Liu J."/>
        </authorList>
    </citation>
    <scope>NUCLEOTIDE SEQUENCE [LARGE SCALE GENOMIC DNA]</scope>
    <source>
        <strain evidence="4 5">B2.3</strain>
    </source>
</reference>
<comment type="function">
    <text evidence="3">Required for maturation of urease via the functional incorporation of the urease nickel metallocenter.</text>
</comment>
<evidence type="ECO:0000313" key="4">
    <source>
        <dbReference type="EMBL" id="RST83430.1"/>
    </source>
</evidence>
<name>A0A429YPR3_9HYPH</name>
<dbReference type="OrthoDB" id="9798842at2"/>
<comment type="subunit">
    <text evidence="3">UreD, UreF and UreG form a complex that acts as a GTP-hydrolysis-dependent molecular chaperone, activating the urease apoprotein by helping to assemble the nickel containing metallocenter of UreC. The UreE protein probably delivers the nickel.</text>
</comment>
<dbReference type="Pfam" id="PF01774">
    <property type="entry name" value="UreD"/>
    <property type="match status" value="1"/>
</dbReference>
<evidence type="ECO:0000256" key="1">
    <source>
        <dbReference type="ARBA" id="ARBA00007177"/>
    </source>
</evidence>
<evidence type="ECO:0000256" key="3">
    <source>
        <dbReference type="HAMAP-Rule" id="MF_01384"/>
    </source>
</evidence>
<dbReference type="EMBL" id="RWKW01000105">
    <property type="protein sequence ID" value="RST83430.1"/>
    <property type="molecule type" value="Genomic_DNA"/>
</dbReference>
<sequence length="279" mass="29450">MSFEGSSSAALAEQRVDARGVLAVRRRAGRTRIERLVQEGAAKIRLPESAGDPLEAVLINTAGGLTGGDRLSWTVSVGDEAHAMLTTQACEKLYRSSGGEAASTITLDVGAGASLAWLPQETIQYNGSAFRRTIVANLAPGARCLLVEATLFGRLAMGESVERGLFRDRWRVFSGGHLVHAEDFALGPDVSSRLAGLATTGGATAIATVLALRDDVEDLVDPARAIIGDRGGASAWRIGETGKFLARIIAEDGYGLRRRLVPLLQMLNGSAGLPKVWSI</sequence>
<keyword evidence="3" id="KW-0996">Nickel insertion</keyword>
<dbReference type="PANTHER" id="PTHR33643">
    <property type="entry name" value="UREASE ACCESSORY PROTEIN D"/>
    <property type="match status" value="1"/>
</dbReference>
<dbReference type="InterPro" id="IPR002669">
    <property type="entry name" value="UreD"/>
</dbReference>
<keyword evidence="3" id="KW-0963">Cytoplasm</keyword>
<comment type="subcellular location">
    <subcellularLocation>
        <location evidence="3">Cytoplasm</location>
    </subcellularLocation>
</comment>
<evidence type="ECO:0000256" key="2">
    <source>
        <dbReference type="ARBA" id="ARBA00023186"/>
    </source>
</evidence>
<dbReference type="Proteomes" id="UP000278398">
    <property type="component" value="Unassembled WGS sequence"/>
</dbReference>
<dbReference type="GO" id="GO:0005737">
    <property type="term" value="C:cytoplasm"/>
    <property type="evidence" value="ECO:0007669"/>
    <property type="project" value="UniProtKB-SubCell"/>
</dbReference>
<proteinExistence type="inferred from homology"/>
<dbReference type="GO" id="GO:0016151">
    <property type="term" value="F:nickel cation binding"/>
    <property type="evidence" value="ECO:0007669"/>
    <property type="project" value="UniProtKB-UniRule"/>
</dbReference>
<organism evidence="4 5">
    <name type="scientific">Aquibium carbonis</name>
    <dbReference type="NCBI Taxonomy" id="2495581"/>
    <lineage>
        <taxon>Bacteria</taxon>
        <taxon>Pseudomonadati</taxon>
        <taxon>Pseudomonadota</taxon>
        <taxon>Alphaproteobacteria</taxon>
        <taxon>Hyphomicrobiales</taxon>
        <taxon>Phyllobacteriaceae</taxon>
        <taxon>Aquibium</taxon>
    </lineage>
</organism>
<dbReference type="PANTHER" id="PTHR33643:SF1">
    <property type="entry name" value="UREASE ACCESSORY PROTEIN D"/>
    <property type="match status" value="1"/>
</dbReference>
<gene>
    <name evidence="3" type="primary">ureD</name>
    <name evidence="4" type="ORF">EJC49_22680</name>
</gene>
<accession>A0A429YPR3</accession>
<keyword evidence="5" id="KW-1185">Reference proteome</keyword>
<dbReference type="HAMAP" id="MF_01384">
    <property type="entry name" value="UreD"/>
    <property type="match status" value="1"/>
</dbReference>
<dbReference type="RefSeq" id="WP_126702211.1">
    <property type="nucleotide sequence ID" value="NZ_RWKW01000105.1"/>
</dbReference>
<comment type="caution">
    <text evidence="4">The sequence shown here is derived from an EMBL/GenBank/DDBJ whole genome shotgun (WGS) entry which is preliminary data.</text>
</comment>
<dbReference type="AlphaFoldDB" id="A0A429YPR3"/>